<evidence type="ECO:0000313" key="3">
    <source>
        <dbReference type="Proteomes" id="UP000322876"/>
    </source>
</evidence>
<dbReference type="GO" id="GO:0003676">
    <property type="term" value="F:nucleic acid binding"/>
    <property type="evidence" value="ECO:0007669"/>
    <property type="project" value="InterPro"/>
</dbReference>
<dbReference type="GO" id="GO:0004527">
    <property type="term" value="F:exonuclease activity"/>
    <property type="evidence" value="ECO:0007669"/>
    <property type="project" value="UniProtKB-ARBA"/>
</dbReference>
<gene>
    <name evidence="2" type="ORF">FHQ18_11425</name>
</gene>
<dbReference type="EMBL" id="VFJB01000009">
    <property type="protein sequence ID" value="KAA0257170.1"/>
    <property type="molecule type" value="Genomic_DNA"/>
</dbReference>
<sequence>MNYSSEVKEILDTPLNMLTFVVFDIETTGIHPENGDKILEIGAVKLHPDFRFYFISCG</sequence>
<comment type="caution">
    <text evidence="2">The sequence shown here is derived from an EMBL/GenBank/DDBJ whole genome shotgun (WGS) entry which is preliminary data.</text>
</comment>
<dbReference type="Proteomes" id="UP000322876">
    <property type="component" value="Unassembled WGS sequence"/>
</dbReference>
<dbReference type="InterPro" id="IPR036397">
    <property type="entry name" value="RNaseH_sf"/>
</dbReference>
<dbReference type="Gene3D" id="3.30.420.10">
    <property type="entry name" value="Ribonuclease H-like superfamily/Ribonuclease H"/>
    <property type="match status" value="1"/>
</dbReference>
<dbReference type="InterPro" id="IPR012337">
    <property type="entry name" value="RNaseH-like_sf"/>
</dbReference>
<dbReference type="GO" id="GO:0006259">
    <property type="term" value="P:DNA metabolic process"/>
    <property type="evidence" value="ECO:0007669"/>
    <property type="project" value="UniProtKB-ARBA"/>
</dbReference>
<protein>
    <recommendedName>
        <fullName evidence="1">Exonuclease domain-containing protein</fullName>
    </recommendedName>
</protein>
<dbReference type="Pfam" id="PF00929">
    <property type="entry name" value="RNase_T"/>
    <property type="match status" value="1"/>
</dbReference>
<dbReference type="RefSeq" id="WP_149267312.1">
    <property type="nucleotide sequence ID" value="NZ_VFJB01000009.1"/>
</dbReference>
<feature type="domain" description="Exonuclease" evidence="1">
    <location>
        <begin position="21"/>
        <end position="50"/>
    </location>
</feature>
<dbReference type="SUPFAM" id="SSF53098">
    <property type="entry name" value="Ribonuclease H-like"/>
    <property type="match status" value="1"/>
</dbReference>
<dbReference type="AlphaFoldDB" id="A0A5A8EZR4"/>
<evidence type="ECO:0000259" key="1">
    <source>
        <dbReference type="Pfam" id="PF00929"/>
    </source>
</evidence>
<accession>A0A5A8EZR4</accession>
<proteinExistence type="predicted"/>
<dbReference type="OrthoDB" id="9804290at2"/>
<keyword evidence="3" id="KW-1185">Reference proteome</keyword>
<dbReference type="InterPro" id="IPR013520">
    <property type="entry name" value="Ribonucl_H"/>
</dbReference>
<name>A0A5A8EZR4_9BACT</name>
<reference evidence="2 3" key="1">
    <citation type="submission" date="2019-06" db="EMBL/GenBank/DDBJ databases">
        <title>Genomic insights into carbon and energy metabolism of Deferribacter autotrophicus revealed new metabolic traits in the phylum Deferribacteres.</title>
        <authorList>
            <person name="Slobodkin A.I."/>
            <person name="Slobodkina G.B."/>
            <person name="Allioux M."/>
            <person name="Alain K."/>
            <person name="Jebbar M."/>
            <person name="Shadrin V."/>
            <person name="Kublanov I.V."/>
            <person name="Toshchakov S.V."/>
            <person name="Bonch-Osmolovskaya E.A."/>
        </authorList>
    </citation>
    <scope>NUCLEOTIDE SEQUENCE [LARGE SCALE GENOMIC DNA]</scope>
    <source>
        <strain evidence="2 3">SL50</strain>
    </source>
</reference>
<evidence type="ECO:0000313" key="2">
    <source>
        <dbReference type="EMBL" id="KAA0257170.1"/>
    </source>
</evidence>
<organism evidence="2 3">
    <name type="scientific">Deferribacter autotrophicus</name>
    <dbReference type="NCBI Taxonomy" id="500465"/>
    <lineage>
        <taxon>Bacteria</taxon>
        <taxon>Pseudomonadati</taxon>
        <taxon>Deferribacterota</taxon>
        <taxon>Deferribacteres</taxon>
        <taxon>Deferribacterales</taxon>
        <taxon>Deferribacteraceae</taxon>
        <taxon>Deferribacter</taxon>
    </lineage>
</organism>